<accession>A0A9X1Q4B0</accession>
<dbReference type="EMBL" id="JAKEIP010000203">
    <property type="protein sequence ID" value="MCF1598291.1"/>
    <property type="molecule type" value="Genomic_DNA"/>
</dbReference>
<organism evidence="1 2">
    <name type="scientific">Streptomyces muensis</name>
    <dbReference type="NCBI Taxonomy" id="1077944"/>
    <lineage>
        <taxon>Bacteria</taxon>
        <taxon>Bacillati</taxon>
        <taxon>Actinomycetota</taxon>
        <taxon>Actinomycetes</taxon>
        <taxon>Kitasatosporales</taxon>
        <taxon>Streptomycetaceae</taxon>
        <taxon>Streptomyces</taxon>
    </lineage>
</organism>
<dbReference type="Proteomes" id="UP001139384">
    <property type="component" value="Unassembled WGS sequence"/>
</dbReference>
<evidence type="ECO:0000313" key="2">
    <source>
        <dbReference type="Proteomes" id="UP001139384"/>
    </source>
</evidence>
<comment type="caution">
    <text evidence="1">The sequence shown here is derived from an EMBL/GenBank/DDBJ whole genome shotgun (WGS) entry which is preliminary data.</text>
</comment>
<dbReference type="RefSeq" id="WP_234766695.1">
    <property type="nucleotide sequence ID" value="NZ_JAKEIP010000203.1"/>
</dbReference>
<evidence type="ECO:0000313" key="1">
    <source>
        <dbReference type="EMBL" id="MCF1598291.1"/>
    </source>
</evidence>
<protein>
    <submittedName>
        <fullName evidence="1">Uncharacterized protein</fullName>
    </submittedName>
</protein>
<reference evidence="1" key="1">
    <citation type="submission" date="2022-01" db="EMBL/GenBank/DDBJ databases">
        <title>Draft Genome Sequences of Seven Type Strains of the Genus Streptomyces.</title>
        <authorList>
            <person name="Aziz S."/>
            <person name="Coretto E."/>
            <person name="Chronakova A."/>
            <person name="Sproer C."/>
            <person name="Huber K."/>
            <person name="Nouioui I."/>
            <person name="Gross H."/>
        </authorList>
    </citation>
    <scope>NUCLEOTIDE SEQUENCE</scope>
    <source>
        <strain evidence="1">DSM 103493</strain>
    </source>
</reference>
<gene>
    <name evidence="1" type="ORF">L0P92_32780</name>
</gene>
<dbReference type="AlphaFoldDB" id="A0A9X1Q4B0"/>
<keyword evidence="2" id="KW-1185">Reference proteome</keyword>
<sequence>MSAPTAPRTDQPLVIGRIVHYVSRGSADGRYPSTCRAALVTAVDEAGQPALVVFSPEGFFFSGPLPHADATPLAPGTWHWPTIGEDGSRCA</sequence>
<name>A0A9X1Q4B0_STRM4</name>
<proteinExistence type="predicted"/>